<accession>A0A4Y1ZJV6</accession>
<feature type="region of interest" description="Disordered" evidence="1">
    <location>
        <begin position="56"/>
        <end position="105"/>
    </location>
</feature>
<dbReference type="Proteomes" id="UP000499080">
    <property type="component" value="Unassembled WGS sequence"/>
</dbReference>
<evidence type="ECO:0000313" key="3">
    <source>
        <dbReference type="Proteomes" id="UP000499080"/>
    </source>
</evidence>
<evidence type="ECO:0000313" key="2">
    <source>
        <dbReference type="EMBL" id="GBL54329.1"/>
    </source>
</evidence>
<proteinExistence type="predicted"/>
<evidence type="ECO:0000256" key="1">
    <source>
        <dbReference type="SAM" id="MobiDB-lite"/>
    </source>
</evidence>
<feature type="compositionally biased region" description="Polar residues" evidence="1">
    <location>
        <begin position="56"/>
        <end position="67"/>
    </location>
</feature>
<sequence>MLHSCDVWGQRGKPQMRLQAHDPHRFFPFRRQGVTQTADEAREKTGRWNAALRDCSNSTDYSPQVRTSRFGPATRHWNKASTGADLANRNHSEKTRNTLFSVSSS</sequence>
<keyword evidence="3" id="KW-1185">Reference proteome</keyword>
<dbReference type="EMBL" id="BGPR01075249">
    <property type="protein sequence ID" value="GBL54329.1"/>
    <property type="molecule type" value="Genomic_DNA"/>
</dbReference>
<dbReference type="AlphaFoldDB" id="A0A4Y1ZJV6"/>
<organism evidence="2 3">
    <name type="scientific">Araneus ventricosus</name>
    <name type="common">Orbweaver spider</name>
    <name type="synonym">Epeira ventricosa</name>
    <dbReference type="NCBI Taxonomy" id="182803"/>
    <lineage>
        <taxon>Eukaryota</taxon>
        <taxon>Metazoa</taxon>
        <taxon>Ecdysozoa</taxon>
        <taxon>Arthropoda</taxon>
        <taxon>Chelicerata</taxon>
        <taxon>Arachnida</taxon>
        <taxon>Araneae</taxon>
        <taxon>Araneomorphae</taxon>
        <taxon>Entelegynae</taxon>
        <taxon>Araneoidea</taxon>
        <taxon>Araneidae</taxon>
        <taxon>Araneus</taxon>
    </lineage>
</organism>
<reference evidence="2 3" key="1">
    <citation type="journal article" date="2019" name="Sci. Rep.">
        <title>Orb-weaving spider Araneus ventricosus genome elucidates the spidroin gene catalogue.</title>
        <authorList>
            <person name="Kono N."/>
            <person name="Nakamura H."/>
            <person name="Ohtoshi R."/>
            <person name="Moran D.A.P."/>
            <person name="Shinohara A."/>
            <person name="Yoshida Y."/>
            <person name="Fujiwara M."/>
            <person name="Mori M."/>
            <person name="Tomita M."/>
            <person name="Arakawa K."/>
        </authorList>
    </citation>
    <scope>NUCLEOTIDE SEQUENCE [LARGE SCALE GENOMIC DNA]</scope>
</reference>
<gene>
    <name evidence="2" type="ORF">AVEN_183480_1</name>
</gene>
<name>A0A4Y1ZJV6_ARAVE</name>
<protein>
    <submittedName>
        <fullName evidence="2">Uncharacterized protein</fullName>
    </submittedName>
</protein>
<comment type="caution">
    <text evidence="2">The sequence shown here is derived from an EMBL/GenBank/DDBJ whole genome shotgun (WGS) entry which is preliminary data.</text>
</comment>